<accession>A0A835DMK8</accession>
<organism evidence="1 2">
    <name type="scientific">Tetracentron sinense</name>
    <name type="common">Spur-leaf</name>
    <dbReference type="NCBI Taxonomy" id="13715"/>
    <lineage>
        <taxon>Eukaryota</taxon>
        <taxon>Viridiplantae</taxon>
        <taxon>Streptophyta</taxon>
        <taxon>Embryophyta</taxon>
        <taxon>Tracheophyta</taxon>
        <taxon>Spermatophyta</taxon>
        <taxon>Magnoliopsida</taxon>
        <taxon>Trochodendrales</taxon>
        <taxon>Trochodendraceae</taxon>
        <taxon>Tetracentron</taxon>
    </lineage>
</organism>
<dbReference type="Proteomes" id="UP000655225">
    <property type="component" value="Unassembled WGS sequence"/>
</dbReference>
<name>A0A835DMK8_TETSI</name>
<evidence type="ECO:0000313" key="2">
    <source>
        <dbReference type="Proteomes" id="UP000655225"/>
    </source>
</evidence>
<sequence length="185" mass="21316">MFVSFLAVLSTSFQFVDHTYSSITLRRYHSLRDYAKEEEYYAEGMNEEWNEKENDEAMNEKMGERMNEKITFTSREVEAIFAHVKGLVKMLDFKLHDMQNADLLANEAGILVRMSAMVMLGQWSSSKYLCWHLRAWSCWGLSLLSGNGLEYVNSSLISKVEIIAICRMAITHSNLFQIAVRMSAS</sequence>
<reference evidence="1 2" key="1">
    <citation type="submission" date="2020-04" db="EMBL/GenBank/DDBJ databases">
        <title>Plant Genome Project.</title>
        <authorList>
            <person name="Zhang R.-G."/>
        </authorList>
    </citation>
    <scope>NUCLEOTIDE SEQUENCE [LARGE SCALE GENOMIC DNA]</scope>
    <source>
        <strain evidence="1">YNK0</strain>
        <tissue evidence="1">Leaf</tissue>
    </source>
</reference>
<protein>
    <submittedName>
        <fullName evidence="1">Uncharacterized protein</fullName>
    </submittedName>
</protein>
<dbReference type="EMBL" id="JABCRI010000003">
    <property type="protein sequence ID" value="KAF8409723.1"/>
    <property type="molecule type" value="Genomic_DNA"/>
</dbReference>
<comment type="caution">
    <text evidence="1">The sequence shown here is derived from an EMBL/GenBank/DDBJ whole genome shotgun (WGS) entry which is preliminary data.</text>
</comment>
<dbReference type="AlphaFoldDB" id="A0A835DMK8"/>
<proteinExistence type="predicted"/>
<gene>
    <name evidence="1" type="ORF">HHK36_005802</name>
</gene>
<keyword evidence="2" id="KW-1185">Reference proteome</keyword>
<evidence type="ECO:0000313" key="1">
    <source>
        <dbReference type="EMBL" id="KAF8409723.1"/>
    </source>
</evidence>